<feature type="domain" description="Protein kinase" evidence="5">
    <location>
        <begin position="29"/>
        <end position="298"/>
    </location>
</feature>
<feature type="region of interest" description="Disordered" evidence="4">
    <location>
        <begin position="714"/>
        <end position="735"/>
    </location>
</feature>
<accession>A0A0H2R732</accession>
<evidence type="ECO:0000256" key="2">
    <source>
        <dbReference type="ARBA" id="ARBA00022840"/>
    </source>
</evidence>
<feature type="binding site" evidence="3">
    <location>
        <position position="65"/>
    </location>
    <ligand>
        <name>ATP</name>
        <dbReference type="ChEBI" id="CHEBI:30616"/>
    </ligand>
</feature>
<feature type="compositionally biased region" description="Low complexity" evidence="4">
    <location>
        <begin position="622"/>
        <end position="631"/>
    </location>
</feature>
<organism evidence="6 7">
    <name type="scientific">Schizopora paradoxa</name>
    <dbReference type="NCBI Taxonomy" id="27342"/>
    <lineage>
        <taxon>Eukaryota</taxon>
        <taxon>Fungi</taxon>
        <taxon>Dikarya</taxon>
        <taxon>Basidiomycota</taxon>
        <taxon>Agaricomycotina</taxon>
        <taxon>Agaricomycetes</taxon>
        <taxon>Hymenochaetales</taxon>
        <taxon>Schizoporaceae</taxon>
        <taxon>Schizopora</taxon>
    </lineage>
</organism>
<dbReference type="SMART" id="SM00220">
    <property type="entry name" value="S_TKc"/>
    <property type="match status" value="1"/>
</dbReference>
<dbReference type="InterPro" id="IPR017441">
    <property type="entry name" value="Protein_kinase_ATP_BS"/>
</dbReference>
<dbReference type="InterPro" id="IPR000719">
    <property type="entry name" value="Prot_kinase_dom"/>
</dbReference>
<proteinExistence type="predicted"/>
<keyword evidence="2 3" id="KW-0067">ATP-binding</keyword>
<dbReference type="InterPro" id="IPR011009">
    <property type="entry name" value="Kinase-like_dom_sf"/>
</dbReference>
<feature type="compositionally biased region" description="Basic and acidic residues" evidence="4">
    <location>
        <begin position="427"/>
        <end position="447"/>
    </location>
</feature>
<feature type="region of interest" description="Disordered" evidence="4">
    <location>
        <begin position="526"/>
        <end position="545"/>
    </location>
</feature>
<feature type="compositionally biased region" description="Basic residues" evidence="4">
    <location>
        <begin position="411"/>
        <end position="421"/>
    </location>
</feature>
<feature type="compositionally biased region" description="Low complexity" evidence="4">
    <location>
        <begin position="916"/>
        <end position="925"/>
    </location>
</feature>
<dbReference type="OrthoDB" id="68483at2759"/>
<dbReference type="InterPro" id="IPR045269">
    <property type="entry name" value="Atg1-like"/>
</dbReference>
<dbReference type="GO" id="GO:0004674">
    <property type="term" value="F:protein serine/threonine kinase activity"/>
    <property type="evidence" value="ECO:0007669"/>
    <property type="project" value="InterPro"/>
</dbReference>
<feature type="region of interest" description="Disordered" evidence="4">
    <location>
        <begin position="622"/>
        <end position="660"/>
    </location>
</feature>
<evidence type="ECO:0000256" key="4">
    <source>
        <dbReference type="SAM" id="MobiDB-lite"/>
    </source>
</evidence>
<reference evidence="6 7" key="1">
    <citation type="submission" date="2015-04" db="EMBL/GenBank/DDBJ databases">
        <title>Complete genome sequence of Schizopora paradoxa KUC8140, a cosmopolitan wood degrader in East Asia.</title>
        <authorList>
            <consortium name="DOE Joint Genome Institute"/>
            <person name="Min B."/>
            <person name="Park H."/>
            <person name="Jang Y."/>
            <person name="Kim J.-J."/>
            <person name="Kim K.H."/>
            <person name="Pangilinan J."/>
            <person name="Lipzen A."/>
            <person name="Riley R."/>
            <person name="Grigoriev I.V."/>
            <person name="Spatafora J.W."/>
            <person name="Choi I.-G."/>
        </authorList>
    </citation>
    <scope>NUCLEOTIDE SEQUENCE [LARGE SCALE GENOMIC DNA]</scope>
    <source>
        <strain evidence="6 7">KUC8140</strain>
    </source>
</reference>
<dbReference type="CDD" id="cd14014">
    <property type="entry name" value="STKc_PknB_like"/>
    <property type="match status" value="1"/>
</dbReference>
<evidence type="ECO:0000256" key="1">
    <source>
        <dbReference type="ARBA" id="ARBA00022741"/>
    </source>
</evidence>
<gene>
    <name evidence="6" type="ORF">SCHPADRAFT_859973</name>
</gene>
<dbReference type="Pfam" id="PF00069">
    <property type="entry name" value="Pkinase"/>
    <property type="match status" value="1"/>
</dbReference>
<dbReference type="Proteomes" id="UP000053477">
    <property type="component" value="Unassembled WGS sequence"/>
</dbReference>
<dbReference type="InParanoid" id="A0A0H2R732"/>
<dbReference type="EMBL" id="KQ086129">
    <property type="protein sequence ID" value="KLO07620.1"/>
    <property type="molecule type" value="Genomic_DNA"/>
</dbReference>
<dbReference type="SUPFAM" id="SSF56112">
    <property type="entry name" value="Protein kinase-like (PK-like)"/>
    <property type="match status" value="1"/>
</dbReference>
<dbReference type="AlphaFoldDB" id="A0A0H2R732"/>
<feature type="region of interest" description="Disordered" evidence="4">
    <location>
        <begin position="909"/>
        <end position="936"/>
    </location>
</feature>
<evidence type="ECO:0000256" key="3">
    <source>
        <dbReference type="PROSITE-ProRule" id="PRU10141"/>
    </source>
</evidence>
<keyword evidence="7" id="KW-1185">Reference proteome</keyword>
<feature type="compositionally biased region" description="Polar residues" evidence="4">
    <location>
        <begin position="535"/>
        <end position="545"/>
    </location>
</feature>
<dbReference type="GO" id="GO:0010506">
    <property type="term" value="P:regulation of autophagy"/>
    <property type="evidence" value="ECO:0007669"/>
    <property type="project" value="InterPro"/>
</dbReference>
<dbReference type="PANTHER" id="PTHR24348">
    <property type="entry name" value="SERINE/THREONINE-PROTEIN KINASE UNC-51-RELATED"/>
    <property type="match status" value="1"/>
</dbReference>
<dbReference type="GO" id="GO:0005524">
    <property type="term" value="F:ATP binding"/>
    <property type="evidence" value="ECO:0007669"/>
    <property type="project" value="UniProtKB-UniRule"/>
</dbReference>
<dbReference type="PANTHER" id="PTHR24348:SF68">
    <property type="entry name" value="SERINE_THREONINE-PROTEIN KINASE ATG1C"/>
    <property type="match status" value="1"/>
</dbReference>
<dbReference type="PROSITE" id="PS00107">
    <property type="entry name" value="PROTEIN_KINASE_ATP"/>
    <property type="match status" value="1"/>
</dbReference>
<dbReference type="PROSITE" id="PS50011">
    <property type="entry name" value="PROTEIN_KINASE_DOM"/>
    <property type="match status" value="1"/>
</dbReference>
<dbReference type="InterPro" id="IPR008271">
    <property type="entry name" value="Ser/Thr_kinase_AS"/>
</dbReference>
<dbReference type="STRING" id="27342.A0A0H2R732"/>
<keyword evidence="1 3" id="KW-0547">Nucleotide-binding</keyword>
<evidence type="ECO:0000313" key="6">
    <source>
        <dbReference type="EMBL" id="KLO07620.1"/>
    </source>
</evidence>
<evidence type="ECO:0000313" key="7">
    <source>
        <dbReference type="Proteomes" id="UP000053477"/>
    </source>
</evidence>
<name>A0A0H2R732_9AGAM</name>
<feature type="compositionally biased region" description="Basic and acidic residues" evidence="4">
    <location>
        <begin position="553"/>
        <end position="570"/>
    </location>
</feature>
<dbReference type="GO" id="GO:0005737">
    <property type="term" value="C:cytoplasm"/>
    <property type="evidence" value="ECO:0007669"/>
    <property type="project" value="TreeGrafter"/>
</dbReference>
<protein>
    <recommendedName>
        <fullName evidence="5">Protein kinase domain-containing protein</fullName>
    </recommendedName>
</protein>
<sequence>MAVANPVPPVSAPDNDIFSISDAHLAQELQFIKEIGAGNWGCVWLCQPKAESSHASRSKKRVAVKLVFREKKPTTAQRVRSLWNEMKIVRSLKDDPHPSIVPFHSFIITPSFAMITMDYLPTLIPVEVPEPKAREWFRCLMSAVLFLHSRGVVHNDIKPANIMLSSTRTPVLVDFGFAEKYDMNSRKAFLSNLAYGTPEYLSPERARGNVHDTRKSDVWSLGITFFEILIGRTPFEYVEGEKFATPQDLEHYWSRTVKGKWVGEWRMSKTAEKLIRRMISPNADIRYTAVDAMNDSYWTETPSYPMEAEPVKQSADKPKVLGEKTNNLVSPTKTPPRPPSKDFKHVLERQNLKRQASKQASFTEDCSVVQPASQAPVLPAITASPITFSPLQKENVPPSHIPVPRNAASKGKGKGAHHRKPVPPLRDSPKAKKRESAVSKEKGAQEKRKSRVFGDITDRERNIENSKEKPKPIPERLQIPGKGTGSIDRVKAFERLKQLERARFMEEDPEEDDTFADDGIIVRAYGEDSRAEEVQTASSAGWTTTTKVDHLEQFVHVERPLETPIEEQRPRPRIVTPEGDASRDDSQILPNDLPRSGNDSSLSLFKQGLKVSIGKTVRLYRSSTLGRSSRQSGRRSSARTEDDDPRLSSSQHESWEDDSFVRNAKSSLPVVRHAMHNEQVAADNKVDRMSMWIRNVEQVVKEAQENFAASSGVTPLPALPVRPRTRPEAKRSGRPGRVPRRILAADRIFTPDVSDVSNVSSSMMQSECISPVEVTHNVSTVLTIPSEDSSAAPITPPAVSPPRQRRVTISSISPDNSANMMVDVETSPLRHEKAKSASHLNRLVRPITPLDMLEKELEKEAAPKPTPSLTSVLDRSIFISRTGSTPPLHEVPSIPTLANASVHFDRVERVREQQVSPTSSTSSRSSRLRDSNPAALLSPARRHIEGVYDRFLMATTGVKRLGKGYQSDNVWAPTNAPTAASYKKSGKIFGTGRRAMPPPISSDDVKAGLDVEFGVMNTDRYSPLSHEGSTKVKGVTKALKAIVTGKTVSKRQSRAI</sequence>
<evidence type="ECO:0000259" key="5">
    <source>
        <dbReference type="PROSITE" id="PS50011"/>
    </source>
</evidence>
<feature type="region of interest" description="Disordered" evidence="4">
    <location>
        <begin position="391"/>
        <end position="490"/>
    </location>
</feature>
<dbReference type="Gene3D" id="1.10.510.10">
    <property type="entry name" value="Transferase(Phosphotransferase) domain 1"/>
    <property type="match status" value="1"/>
</dbReference>
<feature type="compositionally biased region" description="Basic and acidic residues" evidence="4">
    <location>
        <begin position="456"/>
        <end position="474"/>
    </location>
</feature>
<feature type="region of interest" description="Disordered" evidence="4">
    <location>
        <begin position="553"/>
        <end position="601"/>
    </location>
</feature>
<dbReference type="PROSITE" id="PS00108">
    <property type="entry name" value="PROTEIN_KINASE_ST"/>
    <property type="match status" value="1"/>
</dbReference>
<feature type="region of interest" description="Disordered" evidence="4">
    <location>
        <begin position="307"/>
        <end position="345"/>
    </location>
</feature>